<name>A0A090XDU3_IXORI</name>
<feature type="compositionally biased region" description="Basic and acidic residues" evidence="1">
    <location>
        <begin position="30"/>
        <end position="43"/>
    </location>
</feature>
<evidence type="ECO:0000256" key="2">
    <source>
        <dbReference type="SAM" id="SignalP"/>
    </source>
</evidence>
<keyword evidence="2" id="KW-0732">Signal</keyword>
<feature type="chain" id="PRO_5001867124" evidence="2">
    <location>
        <begin position="24"/>
        <end position="198"/>
    </location>
</feature>
<organism evidence="4">
    <name type="scientific">Ixodes ricinus</name>
    <name type="common">Common tick</name>
    <name type="synonym">Acarus ricinus</name>
    <dbReference type="NCBI Taxonomy" id="34613"/>
    <lineage>
        <taxon>Eukaryota</taxon>
        <taxon>Metazoa</taxon>
        <taxon>Ecdysozoa</taxon>
        <taxon>Arthropoda</taxon>
        <taxon>Chelicerata</taxon>
        <taxon>Arachnida</taxon>
        <taxon>Acari</taxon>
        <taxon>Parasitiformes</taxon>
        <taxon>Ixodida</taxon>
        <taxon>Ixodoidea</taxon>
        <taxon>Ixodidae</taxon>
        <taxon>Ixodinae</taxon>
        <taxon>Ixodes</taxon>
    </lineage>
</organism>
<evidence type="ECO:0000259" key="3">
    <source>
        <dbReference type="SMART" id="SM00198"/>
    </source>
</evidence>
<dbReference type="InterPro" id="IPR018244">
    <property type="entry name" value="Allrgn_V5/Tpx1_CS"/>
</dbReference>
<dbReference type="PRINTS" id="PR00838">
    <property type="entry name" value="V5ALLERGEN"/>
</dbReference>
<dbReference type="PRINTS" id="PR00837">
    <property type="entry name" value="V5TPXLIKE"/>
</dbReference>
<dbReference type="InterPro" id="IPR035940">
    <property type="entry name" value="CAP_sf"/>
</dbReference>
<dbReference type="Gene3D" id="3.40.33.10">
    <property type="entry name" value="CAP"/>
    <property type="match status" value="1"/>
</dbReference>
<dbReference type="SUPFAM" id="SSF55797">
    <property type="entry name" value="PR-1-like"/>
    <property type="match status" value="1"/>
</dbReference>
<dbReference type="CDD" id="cd05382">
    <property type="entry name" value="CAP_GAPR1-like"/>
    <property type="match status" value="1"/>
</dbReference>
<sequence length="198" mass="22816">MRVVLYVFTFFMIMVLHTAKVGARTPSRGDSNHRQNTKKDNPNHKFHKLCLQAHNEYRAIHGAAPLKTNSTLYILARSWAKRLADLDGTSHVTHRPVRGFGENIYWMPGSQMPYEQYAQKAVEAWYDEEKDYDYSRGVYSPETAHFTQLVWVSTMEVGCGYNVSKTNTIFVVCNYAPQGNIQGQYKENVLPPSRYIRS</sequence>
<dbReference type="AlphaFoldDB" id="A0A090XDU3"/>
<dbReference type="InterPro" id="IPR014044">
    <property type="entry name" value="CAP_dom"/>
</dbReference>
<protein>
    <submittedName>
        <fullName evidence="4">Putative antigen 5/scp domain-containing protein</fullName>
    </submittedName>
</protein>
<accession>A0A090XDU3</accession>
<feature type="signal peptide" evidence="2">
    <location>
        <begin position="1"/>
        <end position="23"/>
    </location>
</feature>
<dbReference type="Pfam" id="PF00188">
    <property type="entry name" value="CAP"/>
    <property type="match status" value="1"/>
</dbReference>
<dbReference type="InterPro" id="IPR034113">
    <property type="entry name" value="SCP_GAPR1-like"/>
</dbReference>
<feature type="region of interest" description="Disordered" evidence="1">
    <location>
        <begin position="23"/>
        <end position="44"/>
    </location>
</feature>
<evidence type="ECO:0000313" key="4">
    <source>
        <dbReference type="EMBL" id="JAC94590.1"/>
    </source>
</evidence>
<dbReference type="FunFam" id="3.40.33.10:FF:000010">
    <property type="entry name" value="Predicted protein"/>
    <property type="match status" value="1"/>
</dbReference>
<dbReference type="PANTHER" id="PTHR10334">
    <property type="entry name" value="CYSTEINE-RICH SECRETORY PROTEIN-RELATED"/>
    <property type="match status" value="1"/>
</dbReference>
<dbReference type="EMBL" id="GBIH01000120">
    <property type="protein sequence ID" value="JAC94590.1"/>
    <property type="molecule type" value="mRNA"/>
</dbReference>
<dbReference type="InterPro" id="IPR001283">
    <property type="entry name" value="CRISP-related"/>
</dbReference>
<reference evidence="4" key="1">
    <citation type="journal article" date="2015" name="PLoS Negl. Trop. Dis.">
        <title>Deep Sequencing Analysis of the Ixodes ricinus Haemocytome.</title>
        <authorList>
            <person name="Kotsyfakis M."/>
            <person name="Kopacek P."/>
            <person name="Franta Z."/>
            <person name="Pedra J.H."/>
            <person name="Ribeiro J.M."/>
        </authorList>
    </citation>
    <scope>NUCLEOTIDE SEQUENCE</scope>
</reference>
<proteinExistence type="evidence at transcript level"/>
<dbReference type="PROSITE" id="PS01010">
    <property type="entry name" value="CRISP_2"/>
    <property type="match status" value="1"/>
</dbReference>
<dbReference type="SMART" id="SM00198">
    <property type="entry name" value="SCP"/>
    <property type="match status" value="1"/>
</dbReference>
<dbReference type="InterPro" id="IPR002413">
    <property type="entry name" value="V5_allergen-like"/>
</dbReference>
<evidence type="ECO:0000256" key="1">
    <source>
        <dbReference type="SAM" id="MobiDB-lite"/>
    </source>
</evidence>
<dbReference type="GO" id="GO:0005576">
    <property type="term" value="C:extracellular region"/>
    <property type="evidence" value="ECO:0007669"/>
    <property type="project" value="InterPro"/>
</dbReference>
<feature type="domain" description="SCP" evidence="3">
    <location>
        <begin position="45"/>
        <end position="183"/>
    </location>
</feature>